<dbReference type="Gene3D" id="3.20.20.480">
    <property type="entry name" value="Trimethylamine methyltransferase-like"/>
    <property type="match status" value="1"/>
</dbReference>
<organism evidence="4 5">
    <name type="scientific">Aerophobetes bacterium</name>
    <dbReference type="NCBI Taxonomy" id="2030807"/>
    <lineage>
        <taxon>Bacteria</taxon>
        <taxon>Candidatus Aerophobota</taxon>
    </lineage>
</organism>
<protein>
    <recommendedName>
        <fullName evidence="6">Trimethylamine methyltransferase</fullName>
    </recommendedName>
</protein>
<evidence type="ECO:0000313" key="5">
    <source>
        <dbReference type="Proteomes" id="UP000316360"/>
    </source>
</evidence>
<comment type="similarity">
    <text evidence="1">Belongs to the trimethylamine methyltransferase family.</text>
</comment>
<dbReference type="GO" id="GO:0015948">
    <property type="term" value="P:methanogenesis"/>
    <property type="evidence" value="ECO:0007669"/>
    <property type="project" value="InterPro"/>
</dbReference>
<dbReference type="GO" id="GO:0032259">
    <property type="term" value="P:methylation"/>
    <property type="evidence" value="ECO:0007669"/>
    <property type="project" value="UniProtKB-KW"/>
</dbReference>
<keyword evidence="3" id="KW-0808">Transferase</keyword>
<proteinExistence type="inferred from homology"/>
<accession>A0A523RZQ4</accession>
<evidence type="ECO:0008006" key="6">
    <source>
        <dbReference type="Google" id="ProtNLM"/>
    </source>
</evidence>
<evidence type="ECO:0000313" key="4">
    <source>
        <dbReference type="EMBL" id="TET11253.1"/>
    </source>
</evidence>
<name>A0A523RZQ4_UNCAE</name>
<gene>
    <name evidence="4" type="ORF">E3J84_03100</name>
</gene>
<evidence type="ECO:0000256" key="1">
    <source>
        <dbReference type="ARBA" id="ARBA00007137"/>
    </source>
</evidence>
<keyword evidence="2" id="KW-0489">Methyltransferase</keyword>
<dbReference type="Pfam" id="PF06253">
    <property type="entry name" value="MTTB"/>
    <property type="match status" value="1"/>
</dbReference>
<dbReference type="GO" id="GO:0008168">
    <property type="term" value="F:methyltransferase activity"/>
    <property type="evidence" value="ECO:0007669"/>
    <property type="project" value="UniProtKB-KW"/>
</dbReference>
<dbReference type="InterPro" id="IPR038601">
    <property type="entry name" value="MttB-like_sf"/>
</dbReference>
<reference evidence="4 5" key="1">
    <citation type="submission" date="2019-03" db="EMBL/GenBank/DDBJ databases">
        <title>Metabolic potential of uncultured bacteria and archaea associated with petroleum seepage in deep-sea sediments.</title>
        <authorList>
            <person name="Dong X."/>
            <person name="Hubert C."/>
        </authorList>
    </citation>
    <scope>NUCLEOTIDE SEQUENCE [LARGE SCALE GENOMIC DNA]</scope>
    <source>
        <strain evidence="4">E44_bin7</strain>
    </source>
</reference>
<sequence>MNGNPTNRKRMKLDRFKILSQDEIELIHESSLRLLSEVGMIVHSGKTLILLKKNGVEVDFGKKLVKFPVNIVEEALRYIPQKIVLYNREKEPTVTLGEGKSYLINGHNAPYVLDLETGEHRKAFKKDAEDFARLVDTLDSFYVTAPQVMPQDVLPQASLLYAVQAILSNTQKPLYFSPEGIDVAEPIFDMAKVVMGKSDLSKFPILICQLSPTSPLIWEAGPVEALVEAATLGIPCSILSMPLPGVTAPSTLASTLTMCNAEVLSGLIITQLVRKGTPVIYGSAWATFNMQKGRALEASPETSILRIAGSQLADFYKIPYHTTLHSDSHCLSEQISWEKSITLFAALGAGADLIVNAGILSTGLTVSFAQIVLDNEILGILSRIIQGIKVSCKDIAIEVIKKVKEKGGRGDFLTEEHTLHHLRRGEFCEPLVSIRSSYEEWERKGGLDVVENAREKAKEILRMCRPSQLEAGIQEELSMIIEDFEERVQNHVEVRERS</sequence>
<evidence type="ECO:0000256" key="3">
    <source>
        <dbReference type="ARBA" id="ARBA00022679"/>
    </source>
</evidence>
<dbReference type="EMBL" id="SOKJ01000167">
    <property type="protein sequence ID" value="TET11253.1"/>
    <property type="molecule type" value="Genomic_DNA"/>
</dbReference>
<dbReference type="InterPro" id="IPR010426">
    <property type="entry name" value="MTTB_MeTrfase"/>
</dbReference>
<dbReference type="Proteomes" id="UP000316360">
    <property type="component" value="Unassembled WGS sequence"/>
</dbReference>
<comment type="caution">
    <text evidence="4">The sequence shown here is derived from an EMBL/GenBank/DDBJ whole genome shotgun (WGS) entry which is preliminary data.</text>
</comment>
<evidence type="ECO:0000256" key="2">
    <source>
        <dbReference type="ARBA" id="ARBA00022603"/>
    </source>
</evidence>
<dbReference type="AlphaFoldDB" id="A0A523RZQ4"/>